<name>E6MGZ3_9FIRM</name>
<reference evidence="2 3" key="1">
    <citation type="submission" date="2010-12" db="EMBL/GenBank/DDBJ databases">
        <authorList>
            <person name="Muzny D."/>
            <person name="Qin X."/>
            <person name="Deng J."/>
            <person name="Jiang H."/>
            <person name="Liu Y."/>
            <person name="Qu J."/>
            <person name="Song X.-Z."/>
            <person name="Zhang L."/>
            <person name="Thornton R."/>
            <person name="Coyle M."/>
            <person name="Francisco L."/>
            <person name="Jackson L."/>
            <person name="Javaid M."/>
            <person name="Korchina V."/>
            <person name="Kovar C."/>
            <person name="Mata R."/>
            <person name="Mathew T."/>
            <person name="Ngo R."/>
            <person name="Nguyen L."/>
            <person name="Nguyen N."/>
            <person name="Okwuonu G."/>
            <person name="Ongeri F."/>
            <person name="Pham C."/>
            <person name="Simmons D."/>
            <person name="Wilczek-Boney K."/>
            <person name="Hale W."/>
            <person name="Jakkamsetti A."/>
            <person name="Pham P."/>
            <person name="Ruth R."/>
            <person name="San Lucas F."/>
            <person name="Warren J."/>
            <person name="Zhang J."/>
            <person name="Zhao Z."/>
            <person name="Zhou C."/>
            <person name="Zhu D."/>
            <person name="Lee S."/>
            <person name="Bess C."/>
            <person name="Blankenburg K."/>
            <person name="Forbes L."/>
            <person name="Fu Q."/>
            <person name="Gubbala S."/>
            <person name="Hirani K."/>
            <person name="Jayaseelan J.C."/>
            <person name="Lara F."/>
            <person name="Munidasa M."/>
            <person name="Palculict T."/>
            <person name="Patil S."/>
            <person name="Pu L.-L."/>
            <person name="Saada N."/>
            <person name="Tang L."/>
            <person name="Weissenberger G."/>
            <person name="Zhu Y."/>
            <person name="Hemphill L."/>
            <person name="Shang Y."/>
            <person name="Youmans B."/>
            <person name="Ayvaz T."/>
            <person name="Ross M."/>
            <person name="Santibanez J."/>
            <person name="Aqrawi P."/>
            <person name="Gross S."/>
            <person name="Joshi V."/>
            <person name="Fowler G."/>
            <person name="Nazareth L."/>
            <person name="Reid J."/>
            <person name="Worley K."/>
            <person name="Petrosino J."/>
            <person name="Highlander S."/>
            <person name="Gibbs R."/>
        </authorList>
    </citation>
    <scope>NUCLEOTIDE SEQUENCE [LARGE SCALE GENOMIC DNA]</scope>
    <source>
        <strain evidence="2 3">ATCC 23263</strain>
    </source>
</reference>
<evidence type="ECO:0000313" key="2">
    <source>
        <dbReference type="EMBL" id="EFV01883.1"/>
    </source>
</evidence>
<proteinExistence type="predicted"/>
<dbReference type="AlphaFoldDB" id="E6MGZ3"/>
<dbReference type="RefSeq" id="WP_006598700.1">
    <property type="nucleotide sequence ID" value="NZ_GL622359.1"/>
</dbReference>
<dbReference type="EMBL" id="AEQN01000016">
    <property type="protein sequence ID" value="EFV01883.1"/>
    <property type="molecule type" value="Genomic_DNA"/>
</dbReference>
<protein>
    <submittedName>
        <fullName evidence="2">Uncharacterized protein</fullName>
    </submittedName>
</protein>
<organism evidence="2 3">
    <name type="scientific">Pseudoramibacter alactolyticus ATCC 23263</name>
    <dbReference type="NCBI Taxonomy" id="887929"/>
    <lineage>
        <taxon>Bacteria</taxon>
        <taxon>Bacillati</taxon>
        <taxon>Bacillota</taxon>
        <taxon>Clostridia</taxon>
        <taxon>Eubacteriales</taxon>
        <taxon>Eubacteriaceae</taxon>
        <taxon>Pseudoramibacter</taxon>
    </lineage>
</organism>
<keyword evidence="3" id="KW-1185">Reference proteome</keyword>
<evidence type="ECO:0000313" key="3">
    <source>
        <dbReference type="Proteomes" id="UP000004754"/>
    </source>
</evidence>
<keyword evidence="1" id="KW-0732">Signal</keyword>
<comment type="caution">
    <text evidence="2">The sequence shown here is derived from an EMBL/GenBank/DDBJ whole genome shotgun (WGS) entry which is preliminary data.</text>
</comment>
<evidence type="ECO:0000256" key="1">
    <source>
        <dbReference type="SAM" id="SignalP"/>
    </source>
</evidence>
<sequence>MKKIILTMAIAASMTIAGMVAVHAKTVTPPKTAEFTAYEATLDGDKSKVKSVIVLYDNRRRQEFILVPGYGMIFRWQDARTVGE</sequence>
<accession>E6MGZ3</accession>
<feature type="signal peptide" evidence="1">
    <location>
        <begin position="1"/>
        <end position="24"/>
    </location>
</feature>
<dbReference type="STRING" id="887929.HMP0721_1277"/>
<feature type="chain" id="PRO_5003208138" evidence="1">
    <location>
        <begin position="25"/>
        <end position="84"/>
    </location>
</feature>
<dbReference type="Proteomes" id="UP000004754">
    <property type="component" value="Unassembled WGS sequence"/>
</dbReference>
<dbReference type="HOGENOM" id="CLU_2524950_0_0_9"/>
<gene>
    <name evidence="2" type="ORF">HMP0721_1277</name>
</gene>